<gene>
    <name evidence="9" type="ORF">EP867_16705</name>
</gene>
<keyword evidence="3" id="KW-1003">Cell membrane</keyword>
<dbReference type="InterPro" id="IPR035906">
    <property type="entry name" value="MetI-like_sf"/>
</dbReference>
<comment type="caution">
    <text evidence="9">The sequence shown here is derived from an EMBL/GenBank/DDBJ whole genome shotgun (WGS) entry which is preliminary data.</text>
</comment>
<dbReference type="InterPro" id="IPR000515">
    <property type="entry name" value="MetI-like"/>
</dbReference>
<comment type="similarity">
    <text evidence="7">Belongs to the binding-protein-dependent transport system permease family.</text>
</comment>
<feature type="transmembrane region" description="Helical" evidence="7">
    <location>
        <begin position="102"/>
        <end position="124"/>
    </location>
</feature>
<evidence type="ECO:0000256" key="4">
    <source>
        <dbReference type="ARBA" id="ARBA00022692"/>
    </source>
</evidence>
<keyword evidence="4 7" id="KW-0812">Transmembrane</keyword>
<dbReference type="PANTHER" id="PTHR43163">
    <property type="entry name" value="DIPEPTIDE TRANSPORT SYSTEM PERMEASE PROTEIN DPPB-RELATED"/>
    <property type="match status" value="1"/>
</dbReference>
<evidence type="ECO:0000256" key="2">
    <source>
        <dbReference type="ARBA" id="ARBA00022448"/>
    </source>
</evidence>
<feature type="transmembrane region" description="Helical" evidence="7">
    <location>
        <begin position="12"/>
        <end position="30"/>
    </location>
</feature>
<evidence type="ECO:0000256" key="3">
    <source>
        <dbReference type="ARBA" id="ARBA00022475"/>
    </source>
</evidence>
<keyword evidence="5 7" id="KW-1133">Transmembrane helix</keyword>
<dbReference type="CDD" id="cd06261">
    <property type="entry name" value="TM_PBP2"/>
    <property type="match status" value="1"/>
</dbReference>
<feature type="transmembrane region" description="Helical" evidence="7">
    <location>
        <begin position="164"/>
        <end position="183"/>
    </location>
</feature>
<feature type="transmembrane region" description="Helical" evidence="7">
    <location>
        <begin position="334"/>
        <end position="361"/>
    </location>
</feature>
<feature type="transmembrane region" description="Helical" evidence="7">
    <location>
        <begin position="195"/>
        <end position="216"/>
    </location>
</feature>
<dbReference type="PROSITE" id="PS50928">
    <property type="entry name" value="ABC_TM1"/>
    <property type="match status" value="1"/>
</dbReference>
<organism evidence="9 10">
    <name type="scientific">Falsigemmobacter intermedius</name>
    <dbReference type="NCBI Taxonomy" id="1553448"/>
    <lineage>
        <taxon>Bacteria</taxon>
        <taxon>Pseudomonadati</taxon>
        <taxon>Pseudomonadota</taxon>
        <taxon>Alphaproteobacteria</taxon>
        <taxon>Rhodobacterales</taxon>
        <taxon>Paracoccaceae</taxon>
        <taxon>Falsigemmobacter</taxon>
    </lineage>
</organism>
<feature type="transmembrane region" description="Helical" evidence="7">
    <location>
        <begin position="290"/>
        <end position="314"/>
    </location>
</feature>
<evidence type="ECO:0000256" key="7">
    <source>
        <dbReference type="RuleBase" id="RU363032"/>
    </source>
</evidence>
<dbReference type="Gene3D" id="1.10.3720.10">
    <property type="entry name" value="MetI-like"/>
    <property type="match status" value="2"/>
</dbReference>
<dbReference type="Proteomes" id="UP000287168">
    <property type="component" value="Unassembled WGS sequence"/>
</dbReference>
<dbReference type="PANTHER" id="PTHR43163:SF6">
    <property type="entry name" value="DIPEPTIDE TRANSPORT SYSTEM PERMEASE PROTEIN DPPB-RELATED"/>
    <property type="match status" value="1"/>
</dbReference>
<reference evidence="9 10" key="1">
    <citation type="journal article" date="2015" name="Int. J. Syst. Evol. Microbiol.">
        <title>Gemmobacter intermedius sp. nov., isolated from a white stork (Ciconia ciconia).</title>
        <authorList>
            <person name="Kampfer P."/>
            <person name="Jerzak L."/>
            <person name="Wilharm G."/>
            <person name="Golke J."/>
            <person name="Busse H.J."/>
            <person name="Glaeser S.P."/>
        </authorList>
    </citation>
    <scope>NUCLEOTIDE SEQUENCE [LARGE SCALE GENOMIC DNA]</scope>
    <source>
        <strain evidence="9 10">119/4</strain>
    </source>
</reference>
<keyword evidence="6 7" id="KW-0472">Membrane</keyword>
<evidence type="ECO:0000259" key="8">
    <source>
        <dbReference type="PROSITE" id="PS50928"/>
    </source>
</evidence>
<comment type="subcellular location">
    <subcellularLocation>
        <location evidence="1 7">Cell membrane</location>
        <topology evidence="1 7">Multi-pass membrane protein</topology>
    </subcellularLocation>
</comment>
<dbReference type="Pfam" id="PF00528">
    <property type="entry name" value="BPD_transp_1"/>
    <property type="match status" value="1"/>
</dbReference>
<name>A0A3S4XJI8_9RHOB</name>
<proteinExistence type="inferred from homology"/>
<evidence type="ECO:0000313" key="9">
    <source>
        <dbReference type="EMBL" id="RWY37669.1"/>
    </source>
</evidence>
<keyword evidence="2 7" id="KW-0813">Transport</keyword>
<dbReference type="GO" id="GO:0005886">
    <property type="term" value="C:plasma membrane"/>
    <property type="evidence" value="ECO:0007669"/>
    <property type="project" value="UniProtKB-SubCell"/>
</dbReference>
<feature type="transmembrane region" description="Helical" evidence="7">
    <location>
        <begin position="136"/>
        <end position="158"/>
    </location>
</feature>
<feature type="transmembrane region" description="Helical" evidence="7">
    <location>
        <begin position="236"/>
        <end position="254"/>
    </location>
</feature>
<keyword evidence="10" id="KW-1185">Reference proteome</keyword>
<evidence type="ECO:0000256" key="1">
    <source>
        <dbReference type="ARBA" id="ARBA00004651"/>
    </source>
</evidence>
<evidence type="ECO:0000256" key="5">
    <source>
        <dbReference type="ARBA" id="ARBA00022989"/>
    </source>
</evidence>
<dbReference type="OrthoDB" id="9807402at2"/>
<accession>A0A3S4XJI8</accession>
<evidence type="ECO:0000313" key="10">
    <source>
        <dbReference type="Proteomes" id="UP000287168"/>
    </source>
</evidence>
<dbReference type="InterPro" id="IPR045621">
    <property type="entry name" value="BPD_transp_1_N"/>
</dbReference>
<dbReference type="EMBL" id="SBLC01000041">
    <property type="protein sequence ID" value="RWY37669.1"/>
    <property type="molecule type" value="Genomic_DNA"/>
</dbReference>
<dbReference type="GO" id="GO:0055085">
    <property type="term" value="P:transmembrane transport"/>
    <property type="evidence" value="ECO:0007669"/>
    <property type="project" value="InterPro"/>
</dbReference>
<dbReference type="AlphaFoldDB" id="A0A3S4XJI8"/>
<dbReference type="SUPFAM" id="SSF161098">
    <property type="entry name" value="MetI-like"/>
    <property type="match status" value="2"/>
</dbReference>
<dbReference type="Pfam" id="PF19300">
    <property type="entry name" value="BPD_transp_1_N"/>
    <property type="match status" value="1"/>
</dbReference>
<protein>
    <submittedName>
        <fullName evidence="9">ABC transporter permease</fullName>
    </submittedName>
</protein>
<sequence length="370" mass="40040">MLGHISRRLFRLALILWVVSILTFLMMELIPGDPVANVYGDTATPEQIAHLRSQLGLDQPLVTRYLNWASGVLRLDFGQSLLPPVNDVSKIMAASLPVTLQLSLMAVLMSLCIGLPMGAIAAYFEGTAFDRMISGISFGMLSLPSFVAGLLLINLLVFNITLSRWLLLGAGALVTGALLRTLWQMRGGLEKPQLGALLSLLPLGVGVLLWLTLPAFPRQGWVPISKSLTENLRHAFLPALTMAISVIPLYAQLLRSDMQSTLRQNFIMIARAKGATPLQIVLREALRPSLFSLVTVAALSFGTLLAGSVIVETIFNLPGLGKVVVNAIILSDYIIVQTGVLIAATIFVLLNAAVDLTYVLLDPRIRRAAD</sequence>
<feature type="domain" description="ABC transmembrane type-1" evidence="8">
    <location>
        <begin position="96"/>
        <end position="358"/>
    </location>
</feature>
<dbReference type="RefSeq" id="WP_128490607.1">
    <property type="nucleotide sequence ID" value="NZ_JBHLXB010000089.1"/>
</dbReference>
<evidence type="ECO:0000256" key="6">
    <source>
        <dbReference type="ARBA" id="ARBA00023136"/>
    </source>
</evidence>